<organism evidence="9 10">
    <name type="scientific">Stenotrophomonas pictorum JCM 9942</name>
    <dbReference type="NCBI Taxonomy" id="1236960"/>
    <lineage>
        <taxon>Bacteria</taxon>
        <taxon>Pseudomonadati</taxon>
        <taxon>Pseudomonadota</taxon>
        <taxon>Gammaproteobacteria</taxon>
        <taxon>Lysobacterales</taxon>
        <taxon>Lysobacteraceae</taxon>
        <taxon>Stenotrophomonas</taxon>
    </lineage>
</organism>
<evidence type="ECO:0000259" key="8">
    <source>
        <dbReference type="Pfam" id="PF12704"/>
    </source>
</evidence>
<feature type="transmembrane region" description="Helical" evidence="6">
    <location>
        <begin position="20"/>
        <end position="53"/>
    </location>
</feature>
<dbReference type="InterPro" id="IPR050250">
    <property type="entry name" value="Macrolide_Exporter_MacB"/>
</dbReference>
<protein>
    <recommendedName>
        <fullName evidence="11">ABC transporter permease</fullName>
    </recommendedName>
</protein>
<keyword evidence="2" id="KW-1003">Cell membrane</keyword>
<evidence type="ECO:0000256" key="6">
    <source>
        <dbReference type="SAM" id="Phobius"/>
    </source>
</evidence>
<feature type="transmembrane region" description="Helical" evidence="6">
    <location>
        <begin position="74"/>
        <end position="97"/>
    </location>
</feature>
<feature type="domain" description="MacB-like periplasmic core" evidence="8">
    <location>
        <begin position="79"/>
        <end position="285"/>
    </location>
</feature>
<evidence type="ECO:0000256" key="4">
    <source>
        <dbReference type="ARBA" id="ARBA00022989"/>
    </source>
</evidence>
<evidence type="ECO:0000313" key="10">
    <source>
        <dbReference type="Proteomes" id="UP000050836"/>
    </source>
</evidence>
<dbReference type="InterPro" id="IPR003838">
    <property type="entry name" value="ABC3_permease_C"/>
</dbReference>
<evidence type="ECO:0000256" key="2">
    <source>
        <dbReference type="ARBA" id="ARBA00022475"/>
    </source>
</evidence>
<dbReference type="GO" id="GO:0005886">
    <property type="term" value="C:plasma membrane"/>
    <property type="evidence" value="ECO:0007669"/>
    <property type="project" value="UniProtKB-SubCell"/>
</dbReference>
<evidence type="ECO:0000259" key="7">
    <source>
        <dbReference type="Pfam" id="PF02687"/>
    </source>
</evidence>
<proteinExistence type="predicted"/>
<feature type="domain" description="ABC3 transporter permease C-terminal" evidence="7">
    <location>
        <begin position="317"/>
        <end position="437"/>
    </location>
</feature>
<gene>
    <name evidence="9" type="ORF">ARC78_06940</name>
</gene>
<evidence type="ECO:0000256" key="1">
    <source>
        <dbReference type="ARBA" id="ARBA00004651"/>
    </source>
</evidence>
<comment type="caution">
    <text evidence="9">The sequence shown here is derived from an EMBL/GenBank/DDBJ whole genome shotgun (WGS) entry which is preliminary data.</text>
</comment>
<dbReference type="PANTHER" id="PTHR30572">
    <property type="entry name" value="MEMBRANE COMPONENT OF TRANSPORTER-RELATED"/>
    <property type="match status" value="1"/>
</dbReference>
<evidence type="ECO:0000313" key="9">
    <source>
        <dbReference type="EMBL" id="KRG43799.1"/>
    </source>
</evidence>
<dbReference type="PANTHER" id="PTHR30572:SF15">
    <property type="entry name" value="ABC TRANSPORTER PERMEASE"/>
    <property type="match status" value="1"/>
</dbReference>
<dbReference type="AlphaFoldDB" id="A0A0R0ARK8"/>
<dbReference type="EMBL" id="LLXS01000011">
    <property type="protein sequence ID" value="KRG43799.1"/>
    <property type="molecule type" value="Genomic_DNA"/>
</dbReference>
<feature type="transmembrane region" description="Helical" evidence="6">
    <location>
        <begin position="313"/>
        <end position="338"/>
    </location>
</feature>
<feature type="transmembrane region" description="Helical" evidence="6">
    <location>
        <begin position="417"/>
        <end position="434"/>
    </location>
</feature>
<dbReference type="InterPro" id="IPR025857">
    <property type="entry name" value="MacB_PCD"/>
</dbReference>
<accession>A0A0R0ARK8</accession>
<reference evidence="9 10" key="1">
    <citation type="submission" date="2015-10" db="EMBL/GenBank/DDBJ databases">
        <title>Genome sequencing and analysis of members of genus Stenotrophomonas.</title>
        <authorList>
            <person name="Patil P.P."/>
            <person name="Midha S."/>
            <person name="Patil P.B."/>
        </authorList>
    </citation>
    <scope>NUCLEOTIDE SEQUENCE [LARGE SCALE GENOMIC DNA]</scope>
    <source>
        <strain evidence="9 10">JCM 9942</strain>
    </source>
</reference>
<evidence type="ECO:0000256" key="5">
    <source>
        <dbReference type="ARBA" id="ARBA00023136"/>
    </source>
</evidence>
<name>A0A0R0ARK8_9GAMM</name>
<evidence type="ECO:0000256" key="3">
    <source>
        <dbReference type="ARBA" id="ARBA00022692"/>
    </source>
</evidence>
<dbReference type="GO" id="GO:0022857">
    <property type="term" value="F:transmembrane transporter activity"/>
    <property type="evidence" value="ECO:0007669"/>
    <property type="project" value="TreeGrafter"/>
</dbReference>
<comment type="subcellular location">
    <subcellularLocation>
        <location evidence="1">Cell membrane</location>
        <topology evidence="1">Multi-pass membrane protein</topology>
    </subcellularLocation>
</comment>
<keyword evidence="4 6" id="KW-1133">Transmembrane helix</keyword>
<keyword evidence="10" id="KW-1185">Reference proteome</keyword>
<sequence length="445" mass="47113">MHWPGAEENEMRKFLANALVIVLLAIGLGIWIALPWVGVAGVAIVLAGWLLLTRSGRLALAATRIGLASLPQRWGASSVIVIGIAGVVGVLVAMLAMGQGFQATLQATGNDTTAIVLRGGSQAETNSVITREQVPLLETLPGVARGDNGRPLVSPELSQVVNVISRSDGTDVNAQFRGVGEQAWAVHDKVRIVEGRQFGAGLREIVAGRGAQKQFRDLEVGRTLNLGNQTWTVVGIFESGDAHESELWTDAQTLAATYNRSAWQSITVRTEGRQGFATFKAAVEADPRLKLDVETTADYYRKQGGSLNGLLKVLGTVIGAIMAVGAVFGALNTMYAAVATRAREIATLRAIGFRGVPVVTAVMLETMLLALLGGLLGGAVAWLAFNNFTVSTLGNNFSQVVFQFKVSPPLLWSGLKWALGIGLVGGLFPALRAARLPITTALRET</sequence>
<feature type="transmembrane region" description="Helical" evidence="6">
    <location>
        <begin position="358"/>
        <end position="385"/>
    </location>
</feature>
<dbReference type="Proteomes" id="UP000050836">
    <property type="component" value="Unassembled WGS sequence"/>
</dbReference>
<dbReference type="Pfam" id="PF02687">
    <property type="entry name" value="FtsX"/>
    <property type="match status" value="1"/>
</dbReference>
<keyword evidence="5 6" id="KW-0472">Membrane</keyword>
<evidence type="ECO:0008006" key="11">
    <source>
        <dbReference type="Google" id="ProtNLM"/>
    </source>
</evidence>
<dbReference type="Pfam" id="PF12704">
    <property type="entry name" value="MacB_PCD"/>
    <property type="match status" value="1"/>
</dbReference>
<keyword evidence="3 6" id="KW-0812">Transmembrane</keyword>